<dbReference type="InterPro" id="IPR052049">
    <property type="entry name" value="Electron_transfer_protein"/>
</dbReference>
<keyword evidence="4 7" id="KW-0812">Transmembrane</keyword>
<evidence type="ECO:0000256" key="5">
    <source>
        <dbReference type="ARBA" id="ARBA00022989"/>
    </source>
</evidence>
<comment type="similarity">
    <text evidence="2">Belongs to the NrfD family.</text>
</comment>
<name>A0A943YXH9_9ACTN</name>
<feature type="transmembrane region" description="Helical" evidence="7">
    <location>
        <begin position="50"/>
        <end position="73"/>
    </location>
</feature>
<comment type="subcellular location">
    <subcellularLocation>
        <location evidence="1">Cell membrane</location>
        <topology evidence="1">Multi-pass membrane protein</topology>
    </subcellularLocation>
</comment>
<dbReference type="PROSITE" id="PS51257">
    <property type="entry name" value="PROKAR_LIPOPROTEIN"/>
    <property type="match status" value="1"/>
</dbReference>
<evidence type="ECO:0000256" key="1">
    <source>
        <dbReference type="ARBA" id="ARBA00004651"/>
    </source>
</evidence>
<evidence type="ECO:0000256" key="4">
    <source>
        <dbReference type="ARBA" id="ARBA00022692"/>
    </source>
</evidence>
<dbReference type="Gene3D" id="1.20.1630.10">
    <property type="entry name" value="Formate dehydrogenase/DMSO reductase domain"/>
    <property type="match status" value="1"/>
</dbReference>
<feature type="transmembrane region" description="Helical" evidence="7">
    <location>
        <begin position="238"/>
        <end position="259"/>
    </location>
</feature>
<evidence type="ECO:0000256" key="6">
    <source>
        <dbReference type="ARBA" id="ARBA00023136"/>
    </source>
</evidence>
<feature type="transmembrane region" description="Helical" evidence="7">
    <location>
        <begin position="160"/>
        <end position="182"/>
    </location>
</feature>
<feature type="transmembrane region" description="Helical" evidence="7">
    <location>
        <begin position="266"/>
        <end position="290"/>
    </location>
</feature>
<dbReference type="Pfam" id="PF03916">
    <property type="entry name" value="NrfD"/>
    <property type="match status" value="1"/>
</dbReference>
<feature type="transmembrane region" description="Helical" evidence="7">
    <location>
        <begin position="6"/>
        <end position="29"/>
    </location>
</feature>
<keyword evidence="5 7" id="KW-1133">Transmembrane helix</keyword>
<feature type="transmembrane region" description="Helical" evidence="7">
    <location>
        <begin position="122"/>
        <end position="148"/>
    </location>
</feature>
<evidence type="ECO:0000256" key="7">
    <source>
        <dbReference type="SAM" id="Phobius"/>
    </source>
</evidence>
<dbReference type="Proteomes" id="UP000727506">
    <property type="component" value="Unassembled WGS sequence"/>
</dbReference>
<proteinExistence type="inferred from homology"/>
<evidence type="ECO:0000313" key="8">
    <source>
        <dbReference type="EMBL" id="MBS6939978.1"/>
    </source>
</evidence>
<dbReference type="PANTHER" id="PTHR34856:SF2">
    <property type="entry name" value="PROTEIN NRFD"/>
    <property type="match status" value="1"/>
</dbReference>
<organism evidence="8 9">
    <name type="scientific">Slackia piriformis</name>
    <dbReference type="NCBI Taxonomy" id="626934"/>
    <lineage>
        <taxon>Bacteria</taxon>
        <taxon>Bacillati</taxon>
        <taxon>Actinomycetota</taxon>
        <taxon>Coriobacteriia</taxon>
        <taxon>Eggerthellales</taxon>
        <taxon>Eggerthellaceae</taxon>
        <taxon>Slackia</taxon>
    </lineage>
</organism>
<dbReference type="GO" id="GO:0005886">
    <property type="term" value="C:plasma membrane"/>
    <property type="evidence" value="ECO:0007669"/>
    <property type="project" value="UniProtKB-SubCell"/>
</dbReference>
<evidence type="ECO:0000256" key="3">
    <source>
        <dbReference type="ARBA" id="ARBA00022475"/>
    </source>
</evidence>
<keyword evidence="3" id="KW-1003">Cell membrane</keyword>
<dbReference type="AlphaFoldDB" id="A0A943YXH9"/>
<comment type="caution">
    <text evidence="8">The sequence shown here is derived from an EMBL/GenBank/DDBJ whole genome shotgun (WGS) entry which is preliminary data.</text>
</comment>
<dbReference type="PANTHER" id="PTHR34856">
    <property type="entry name" value="PROTEIN NRFD"/>
    <property type="match status" value="1"/>
</dbReference>
<accession>A0A943YXH9</accession>
<evidence type="ECO:0000313" key="9">
    <source>
        <dbReference type="Proteomes" id="UP000727506"/>
    </source>
</evidence>
<protein>
    <submittedName>
        <fullName evidence="8">Polysulfide reductase NrfD</fullName>
    </submittedName>
</protein>
<feature type="transmembrane region" description="Helical" evidence="7">
    <location>
        <begin position="93"/>
        <end position="115"/>
    </location>
</feature>
<dbReference type="InterPro" id="IPR005614">
    <property type="entry name" value="NrfD-like"/>
</dbReference>
<keyword evidence="6 7" id="KW-0472">Membrane</keyword>
<sequence length="291" mass="30442">MEDPRIITYLFLGGLGAGACQVLAVLSFLCPREMLSSCGLFRPRIEYRNLIGTGYAAASLALFFGIVCLAADLGRPDRILTVAFNPGASVVNVGAWCLAGLLACALFLCTAWMLYPRARTAFVMAAVGASFVLGFAVMAYTALLLALFAGVPFWDSPLVVALFVLSSLSTGCGLVMATAHLCRSNETFSSAMRGLSMVDIAIILAEAVALTLLVMLSFLDDGTSSAASSLVFGAQSKAFWLGLVGCGLVVPLVVEMFALHARRDDLGFAAGMFALIGGFCLRMCIIGAGLA</sequence>
<feature type="transmembrane region" description="Helical" evidence="7">
    <location>
        <begin position="194"/>
        <end position="218"/>
    </location>
</feature>
<evidence type="ECO:0000256" key="2">
    <source>
        <dbReference type="ARBA" id="ARBA00008929"/>
    </source>
</evidence>
<gene>
    <name evidence="8" type="primary">nrfD</name>
    <name evidence="8" type="ORF">KH142_00540</name>
</gene>
<dbReference type="EMBL" id="JAGZSV010000004">
    <property type="protein sequence ID" value="MBS6939978.1"/>
    <property type="molecule type" value="Genomic_DNA"/>
</dbReference>
<reference evidence="8" key="1">
    <citation type="submission" date="2021-02" db="EMBL/GenBank/DDBJ databases">
        <title>Infant gut strain persistence is associated with maternal origin, phylogeny, and functional potential including surface adhesion and iron acquisition.</title>
        <authorList>
            <person name="Lou Y.C."/>
        </authorList>
    </citation>
    <scope>NUCLEOTIDE SEQUENCE</scope>
    <source>
        <strain evidence="8">L2_039_000G1_dasL2_039_000G1_concoct_11</strain>
    </source>
</reference>